<dbReference type="GO" id="GO:0042742">
    <property type="term" value="P:defense response to bacterium"/>
    <property type="evidence" value="ECO:0007669"/>
    <property type="project" value="InterPro"/>
</dbReference>
<protein>
    <submittedName>
        <fullName evidence="1">Uncharacterized protein</fullName>
    </submittedName>
</protein>
<dbReference type="GeneID" id="301047344"/>
<dbReference type="InterPro" id="IPR035280">
    <property type="entry name" value="Helveticin_J"/>
</dbReference>
<dbReference type="Pfam" id="PF17312">
    <property type="entry name" value="Helveticin_J"/>
    <property type="match status" value="1"/>
</dbReference>
<dbReference type="AlphaFoldDB" id="S4NN11"/>
<accession>S4NN11</accession>
<evidence type="ECO:0000313" key="2">
    <source>
        <dbReference type="Proteomes" id="UP000016361"/>
    </source>
</evidence>
<comment type="caution">
    <text evidence="1">The sequence shown here is derived from an EMBL/GenBank/DDBJ whole genome shotgun (WGS) entry which is preliminary data.</text>
</comment>
<organism evidence="1 2">
    <name type="scientific">Lentilactobacillus otakiensis DSM 19908 = JCM 15040</name>
    <dbReference type="NCBI Taxonomy" id="1423780"/>
    <lineage>
        <taxon>Bacteria</taxon>
        <taxon>Bacillati</taxon>
        <taxon>Bacillota</taxon>
        <taxon>Bacilli</taxon>
        <taxon>Lactobacillales</taxon>
        <taxon>Lactobacillaceae</taxon>
        <taxon>Lentilactobacillus</taxon>
    </lineage>
</organism>
<dbReference type="PATRIC" id="fig|1423780.4.peg.44"/>
<gene>
    <name evidence="1" type="ORF">LOT_1769</name>
</gene>
<dbReference type="EMBL" id="BASH01000006">
    <property type="protein sequence ID" value="GAD17231.1"/>
    <property type="molecule type" value="Genomic_DNA"/>
</dbReference>
<dbReference type="eggNOG" id="ENOG5030B4P">
    <property type="taxonomic scope" value="Bacteria"/>
</dbReference>
<dbReference type="Proteomes" id="UP000016361">
    <property type="component" value="Unassembled WGS sequence"/>
</dbReference>
<reference evidence="2" key="1">
    <citation type="journal article" date="2013" name="Genome Announc.">
        <title>Draft Genome Sequence of D-Branched-Chain Amino Acid Producer Lactobacillus otakiensis JCM 15040T, Isolated from a Traditional Japanese Pickle.</title>
        <authorList>
            <person name="Doi K."/>
            <person name="Mori K."/>
            <person name="Mutaguchi Y."/>
            <person name="Tashiro K."/>
            <person name="Fujino Y."/>
            <person name="Ohmori T."/>
            <person name="Kuhara S."/>
            <person name="Ohshima T."/>
        </authorList>
    </citation>
    <scope>NUCLEOTIDE SEQUENCE [LARGE SCALE GENOMIC DNA]</scope>
    <source>
        <strain evidence="2">JCM 15040</strain>
    </source>
</reference>
<dbReference type="RefSeq" id="WP_020281671.1">
    <property type="nucleotide sequence ID" value="NZ_AZED01000008.1"/>
</dbReference>
<sequence>MTEASLEYHITDNGNGILEKKVIQKFYIGSKYFYALQLQASNKMNVVFSRGLLPTDGSNTVIMTDKMLLTNFGHSQTLEYYKDPIDGQDYFWVAMNNKNTPSSDEYWATQIGKIQFVANTTLDYTQAPRLTNLVAANAKGKAPFSIARADGALSSTPTANRTDGGKQRLMFMTSNATDDKGSYQLSAYNVDTINAKLHASASGTVSCADLTSNLVSAYVQKAGSFEVPNKSWQGLEFADDNSVYISGGHTGMTPKIMKGNWQFTKQQTVSSSDVDDIKDVETEGIQLKGSKIYVGLEFHGNSDPHRVYSISKSDFTF</sequence>
<keyword evidence="2" id="KW-1185">Reference proteome</keyword>
<name>S4NN11_9LACO</name>
<proteinExistence type="predicted"/>
<evidence type="ECO:0000313" key="1">
    <source>
        <dbReference type="EMBL" id="GAD17231.1"/>
    </source>
</evidence>